<feature type="transmembrane region" description="Helical" evidence="3">
    <location>
        <begin position="153"/>
        <end position="182"/>
    </location>
</feature>
<keyword evidence="5" id="KW-1185">Reference proteome</keyword>
<organism evidence="4 5">
    <name type="scientific">Paenibacillus gansuensis</name>
    <dbReference type="NCBI Taxonomy" id="306542"/>
    <lineage>
        <taxon>Bacteria</taxon>
        <taxon>Bacillati</taxon>
        <taxon>Bacillota</taxon>
        <taxon>Bacilli</taxon>
        <taxon>Bacillales</taxon>
        <taxon>Paenibacillaceae</taxon>
        <taxon>Paenibacillus</taxon>
    </lineage>
</organism>
<sequence>MLDTYARHTVQPVIEKGASFLRSAGLSANTVSWAAMLLGVGSGILFVAGFPIAAVSVLWLSGYLDAVDGTMARMTKPSKWGNILDITFDRIVEGTAIIALLIVHPHDYLPIALNLAAILVTITSFLVTGNVITNSGGKGFHYNPGIMERTEAFLFFSLMMLLPSLLQELAWLFFALLLFTIFKHLRDVYVWLQKYDVDSI</sequence>
<evidence type="ECO:0000256" key="2">
    <source>
        <dbReference type="RuleBase" id="RU003750"/>
    </source>
</evidence>
<keyword evidence="3" id="KW-0812">Transmembrane</keyword>
<dbReference type="GO" id="GO:0016740">
    <property type="term" value="F:transferase activity"/>
    <property type="evidence" value="ECO:0007669"/>
    <property type="project" value="UniProtKB-KW"/>
</dbReference>
<dbReference type="InterPro" id="IPR000462">
    <property type="entry name" value="CDP-OH_P_trans"/>
</dbReference>
<dbReference type="RefSeq" id="WP_377601682.1">
    <property type="nucleotide sequence ID" value="NZ_JBHUME010000005.1"/>
</dbReference>
<gene>
    <name evidence="4" type="ORF">ACFSUF_07630</name>
</gene>
<protein>
    <submittedName>
        <fullName evidence="4">CDP-alcohol phosphatidyltransferase family protein</fullName>
        <ecNumber evidence="4">2.7.8.-</ecNumber>
    </submittedName>
</protein>
<evidence type="ECO:0000313" key="5">
    <source>
        <dbReference type="Proteomes" id="UP001597541"/>
    </source>
</evidence>
<keyword evidence="3" id="KW-1133">Transmembrane helix</keyword>
<dbReference type="InterPro" id="IPR048254">
    <property type="entry name" value="CDP_ALCOHOL_P_TRANSF_CS"/>
</dbReference>
<dbReference type="InterPro" id="IPR043130">
    <property type="entry name" value="CDP-OH_PTrfase_TM_dom"/>
</dbReference>
<dbReference type="Pfam" id="PF01066">
    <property type="entry name" value="CDP-OH_P_transf"/>
    <property type="match status" value="1"/>
</dbReference>
<accession>A0ABW5PAH4</accession>
<feature type="transmembrane region" description="Helical" evidence="3">
    <location>
        <begin position="33"/>
        <end position="60"/>
    </location>
</feature>
<comment type="caution">
    <text evidence="4">The sequence shown here is derived from an EMBL/GenBank/DDBJ whole genome shotgun (WGS) entry which is preliminary data.</text>
</comment>
<keyword evidence="3" id="KW-0472">Membrane</keyword>
<keyword evidence="1 2" id="KW-0808">Transferase</keyword>
<dbReference type="Proteomes" id="UP001597541">
    <property type="component" value="Unassembled WGS sequence"/>
</dbReference>
<dbReference type="EC" id="2.7.8.-" evidence="4"/>
<proteinExistence type="inferred from homology"/>
<dbReference type="EMBL" id="JBHUME010000005">
    <property type="protein sequence ID" value="MFD2612302.1"/>
    <property type="molecule type" value="Genomic_DNA"/>
</dbReference>
<evidence type="ECO:0000313" key="4">
    <source>
        <dbReference type="EMBL" id="MFD2612302.1"/>
    </source>
</evidence>
<feature type="transmembrane region" description="Helical" evidence="3">
    <location>
        <begin position="108"/>
        <end position="132"/>
    </location>
</feature>
<name>A0ABW5PAH4_9BACL</name>
<evidence type="ECO:0000256" key="3">
    <source>
        <dbReference type="SAM" id="Phobius"/>
    </source>
</evidence>
<evidence type="ECO:0000256" key="1">
    <source>
        <dbReference type="ARBA" id="ARBA00022679"/>
    </source>
</evidence>
<dbReference type="Gene3D" id="1.20.120.1760">
    <property type="match status" value="1"/>
</dbReference>
<dbReference type="PROSITE" id="PS00379">
    <property type="entry name" value="CDP_ALCOHOL_P_TRANSF"/>
    <property type="match status" value="1"/>
</dbReference>
<comment type="similarity">
    <text evidence="2">Belongs to the CDP-alcohol phosphatidyltransferase class-I family.</text>
</comment>
<reference evidence="5" key="1">
    <citation type="journal article" date="2019" name="Int. J. Syst. Evol. Microbiol.">
        <title>The Global Catalogue of Microorganisms (GCM) 10K type strain sequencing project: providing services to taxonomists for standard genome sequencing and annotation.</title>
        <authorList>
            <consortium name="The Broad Institute Genomics Platform"/>
            <consortium name="The Broad Institute Genome Sequencing Center for Infectious Disease"/>
            <person name="Wu L."/>
            <person name="Ma J."/>
        </authorList>
    </citation>
    <scope>NUCLEOTIDE SEQUENCE [LARGE SCALE GENOMIC DNA]</scope>
    <source>
        <strain evidence="5">KCTC 3950</strain>
    </source>
</reference>